<dbReference type="EMBL" id="AHEU01000036">
    <property type="protein sequence ID" value="EJR28307.1"/>
    <property type="molecule type" value="Genomic_DNA"/>
</dbReference>
<protein>
    <submittedName>
        <fullName evidence="1">Uncharacterized protein</fullName>
    </submittedName>
</protein>
<name>J8H594_BACCE</name>
<accession>J8H594</accession>
<organism evidence="1 2">
    <name type="scientific">Bacillus cereus VD048</name>
    <dbReference type="NCBI Taxonomy" id="1053226"/>
    <lineage>
        <taxon>Bacteria</taxon>
        <taxon>Bacillati</taxon>
        <taxon>Bacillota</taxon>
        <taxon>Bacilli</taxon>
        <taxon>Bacillales</taxon>
        <taxon>Bacillaceae</taxon>
        <taxon>Bacillus</taxon>
        <taxon>Bacillus cereus group</taxon>
    </lineage>
</organism>
<comment type="caution">
    <text evidence="1">The sequence shown here is derived from an EMBL/GenBank/DDBJ whole genome shotgun (WGS) entry which is preliminary data.</text>
</comment>
<proteinExistence type="predicted"/>
<dbReference type="AlphaFoldDB" id="J8H594"/>
<evidence type="ECO:0000313" key="1">
    <source>
        <dbReference type="EMBL" id="EJR28307.1"/>
    </source>
</evidence>
<gene>
    <name evidence="1" type="ORF">IIG_04666</name>
</gene>
<dbReference type="HOGENOM" id="CLU_208888_0_0_9"/>
<sequence length="57" mass="6947">MNETSEWIRSFFCLVYVNKYIINIFSVVTNMTKIKYNNSQKGQNFAQYFTKYPWFLS</sequence>
<reference evidence="1 2" key="1">
    <citation type="submission" date="2012-04" db="EMBL/GenBank/DDBJ databases">
        <title>The Genome Sequence of Bacillus cereus VD048.</title>
        <authorList>
            <consortium name="The Broad Institute Genome Sequencing Platform"/>
            <consortium name="The Broad Institute Genome Sequencing Center for Infectious Disease"/>
            <person name="Feldgarden M."/>
            <person name="Van der Auwera G.A."/>
            <person name="Mahillon J."/>
            <person name="Duprez V."/>
            <person name="Timmery S."/>
            <person name="Mattelet C."/>
            <person name="Dierick K."/>
            <person name="Sun M."/>
            <person name="Yu Z."/>
            <person name="Zhu L."/>
            <person name="Hu X."/>
            <person name="Shank E.B."/>
            <person name="Swiecicka I."/>
            <person name="Hansen B.M."/>
            <person name="Andrup L."/>
            <person name="Young S.K."/>
            <person name="Zeng Q."/>
            <person name="Gargeya S."/>
            <person name="Fitzgerald M."/>
            <person name="Haas B."/>
            <person name="Abouelleil A."/>
            <person name="Alvarado L."/>
            <person name="Arachchi H.M."/>
            <person name="Berlin A."/>
            <person name="Chapman S.B."/>
            <person name="Goldberg J."/>
            <person name="Griggs A."/>
            <person name="Gujja S."/>
            <person name="Hansen M."/>
            <person name="Howarth C."/>
            <person name="Imamovic A."/>
            <person name="Larimer J."/>
            <person name="McCowen C."/>
            <person name="Montmayeur A."/>
            <person name="Murphy C."/>
            <person name="Neiman D."/>
            <person name="Pearson M."/>
            <person name="Priest M."/>
            <person name="Roberts A."/>
            <person name="Saif S."/>
            <person name="Shea T."/>
            <person name="Sisk P."/>
            <person name="Sykes S."/>
            <person name="Wortman J."/>
            <person name="Nusbaum C."/>
            <person name="Birren B."/>
        </authorList>
    </citation>
    <scope>NUCLEOTIDE SEQUENCE [LARGE SCALE GENOMIC DNA]</scope>
    <source>
        <strain evidence="1 2">VD048</strain>
    </source>
</reference>
<dbReference type="Proteomes" id="UP000006960">
    <property type="component" value="Unassembled WGS sequence"/>
</dbReference>
<evidence type="ECO:0000313" key="2">
    <source>
        <dbReference type="Proteomes" id="UP000006960"/>
    </source>
</evidence>
<dbReference type="PATRIC" id="fig|1053226.3.peg.4758"/>